<dbReference type="EMBL" id="CP104558">
    <property type="protein sequence ID" value="UXH44460.1"/>
    <property type="molecule type" value="Genomic_DNA"/>
</dbReference>
<keyword evidence="2" id="KW-1185">Reference proteome</keyword>
<evidence type="ECO:0000313" key="1">
    <source>
        <dbReference type="EMBL" id="UXH44460.1"/>
    </source>
</evidence>
<accession>A0ACD4C712</accession>
<dbReference type="Proteomes" id="UP001064027">
    <property type="component" value="Chromosome"/>
</dbReference>
<proteinExistence type="predicted"/>
<reference evidence="1" key="1">
    <citation type="submission" date="2022-09" db="EMBL/GenBank/DDBJ databases">
        <title>Complete genome sequence of Rossellomorea vietnamensis strain RL-WG62, a newly isolated PGPR with the potential for plant salinity stress alleviation.</title>
        <authorList>
            <person name="Ren L."/>
            <person name="Wang G."/>
            <person name="Hu H."/>
        </authorList>
    </citation>
    <scope>NUCLEOTIDE SEQUENCE</scope>
    <source>
        <strain evidence="1">RL-WG62</strain>
    </source>
</reference>
<name>A0ACD4C712_9BACI</name>
<protein>
    <submittedName>
        <fullName evidence="1">Phage tail family protein</fullName>
    </submittedName>
</protein>
<sequence length="498" mass="55471">MYEFVDLTDPGTLSTSLSIQTIFNGTNIDEVLSDQNGSFTTLTVSGRSNVNNRVNAFEIPGRDGLMESSELTSAEKEITVKYKITDRTNEGFRQRYNRLNAFLQESKKELVFTDENASFNATMSSNDVPEEDSNILIGSITFLCSDPNKYGGVKDPIFTNLDIPITLHNGGNVLTPPTFRFVLSKPTTFLDIIGDEDYMRIGRPVTVDQTPFQKYTKILTANGENMTGWANALFPPDGGTNGGTLVADGLDYYATSYGSGSSWHGPTKARSVSTTATDYLIRAFFNVGNNPSQRARTEVYLLNASSQVMGKVSVVLRKSTGGVDVEINLRNGANSKYIVSMDWTYSDFFGYMEIEKEGTEFKFSIAQQGIREDVSNYTRHKPTFNYNDLNNEFQQDLAAVGMHIGTHGNSPTPSKARIRLIEVYRINSQPEGIPYIGEAGDVFEFNHKESKIYKNGDRFTGKDFGARFFHLQKGDNVYVVNPSDVVSEVQAIWRDAYQ</sequence>
<organism evidence="1 2">
    <name type="scientific">Rossellomorea vietnamensis</name>
    <dbReference type="NCBI Taxonomy" id="218284"/>
    <lineage>
        <taxon>Bacteria</taxon>
        <taxon>Bacillati</taxon>
        <taxon>Bacillota</taxon>
        <taxon>Bacilli</taxon>
        <taxon>Bacillales</taxon>
        <taxon>Bacillaceae</taxon>
        <taxon>Rossellomorea</taxon>
    </lineage>
</organism>
<gene>
    <name evidence="1" type="ORF">N5C46_23065</name>
</gene>
<evidence type="ECO:0000313" key="2">
    <source>
        <dbReference type="Proteomes" id="UP001064027"/>
    </source>
</evidence>